<gene>
    <name evidence="3" type="primary">Slx4ip</name>
</gene>
<reference evidence="3" key="1">
    <citation type="submission" date="2025-08" db="UniProtKB">
        <authorList>
            <consortium name="RefSeq"/>
        </authorList>
    </citation>
    <scope>IDENTIFICATION</scope>
</reference>
<name>A0A6P7QHA1_MUSCR</name>
<dbReference type="AlphaFoldDB" id="A0A6P7QHA1"/>
<evidence type="ECO:0000313" key="3">
    <source>
        <dbReference type="RefSeq" id="XP_029328258.1"/>
    </source>
</evidence>
<keyword evidence="1" id="KW-1133">Transmembrane helix</keyword>
<evidence type="ECO:0000313" key="2">
    <source>
        <dbReference type="Proteomes" id="UP000515126"/>
    </source>
</evidence>
<organism evidence="2 3">
    <name type="scientific">Mus caroli</name>
    <name type="common">Ryukyu mouse</name>
    <name type="synonym">Ricefield mouse</name>
    <dbReference type="NCBI Taxonomy" id="10089"/>
    <lineage>
        <taxon>Eukaryota</taxon>
        <taxon>Metazoa</taxon>
        <taxon>Chordata</taxon>
        <taxon>Craniata</taxon>
        <taxon>Vertebrata</taxon>
        <taxon>Euteleostomi</taxon>
        <taxon>Mammalia</taxon>
        <taxon>Eutheria</taxon>
        <taxon>Euarchontoglires</taxon>
        <taxon>Glires</taxon>
        <taxon>Rodentia</taxon>
        <taxon>Myomorpha</taxon>
        <taxon>Muroidea</taxon>
        <taxon>Muridae</taxon>
        <taxon>Murinae</taxon>
        <taxon>Mus</taxon>
        <taxon>Mus</taxon>
    </lineage>
</organism>
<dbReference type="PANTHER" id="PTHR28557:SF1">
    <property type="entry name" value="PROTEIN SLX4IP"/>
    <property type="match status" value="1"/>
</dbReference>
<dbReference type="RefSeq" id="XP_029328258.1">
    <property type="nucleotide sequence ID" value="XM_029472398.1"/>
</dbReference>
<keyword evidence="1" id="KW-0472">Membrane</keyword>
<dbReference type="InterPro" id="IPR031479">
    <property type="entry name" value="SLX4IP"/>
</dbReference>
<dbReference type="CTD" id="128710"/>
<proteinExistence type="predicted"/>
<keyword evidence="1" id="KW-0812">Transmembrane</keyword>
<dbReference type="Pfam" id="PF15744">
    <property type="entry name" value="UPF0492"/>
    <property type="match status" value="1"/>
</dbReference>
<evidence type="ECO:0000256" key="1">
    <source>
        <dbReference type="SAM" id="Phobius"/>
    </source>
</evidence>
<accession>A0A6P7QHA1</accession>
<keyword evidence="2" id="KW-1185">Reference proteome</keyword>
<feature type="transmembrane region" description="Helical" evidence="1">
    <location>
        <begin position="67"/>
        <end position="88"/>
    </location>
</feature>
<dbReference type="PANTHER" id="PTHR28557">
    <property type="entry name" value="PROTEIN SLX4IP"/>
    <property type="match status" value="1"/>
</dbReference>
<dbReference type="GeneID" id="110307150"/>
<dbReference type="Proteomes" id="UP000515126">
    <property type="component" value="Chromosome 2"/>
</dbReference>
<protein>
    <submittedName>
        <fullName evidence="3">Protein SLX4IP isoform X4</fullName>
    </submittedName>
</protein>
<sequence>MASKKFAIKCGNFAVLVDLHVLPQGSNRDSSWFSKQKKEVMAFRSQLISSREGYTFTVSRAPRILNFVYFLRDLWCVLVSLHLVMIFGQTRMKNRQRKPSMECLIIFLSVQRVHLLLVQSSRGTL</sequence>